<dbReference type="EMBL" id="CP034086">
    <property type="protein sequence ID" value="AZG75653.1"/>
    <property type="molecule type" value="Genomic_DNA"/>
</dbReference>
<evidence type="ECO:0000313" key="2">
    <source>
        <dbReference type="Proteomes" id="UP000273982"/>
    </source>
</evidence>
<dbReference type="AlphaFoldDB" id="A0A3G8M102"/>
<proteinExistence type="predicted"/>
<organism evidence="1 2">
    <name type="scientific">Methylocystis rosea</name>
    <dbReference type="NCBI Taxonomy" id="173366"/>
    <lineage>
        <taxon>Bacteria</taxon>
        <taxon>Pseudomonadati</taxon>
        <taxon>Pseudomonadota</taxon>
        <taxon>Alphaproteobacteria</taxon>
        <taxon>Hyphomicrobiales</taxon>
        <taxon>Methylocystaceae</taxon>
        <taxon>Methylocystis</taxon>
    </lineage>
</organism>
<accession>A0A3G8M102</accession>
<name>A0A3G8M102_9HYPH</name>
<sequence>MMCDLARERKRIDSILAEAMNQNSVRSSIDEVELAGYGLAALRSHYALTCPDECMRKRCDEFAALIALTRRAQQHALHAL</sequence>
<dbReference type="RefSeq" id="WP_124737520.1">
    <property type="nucleotide sequence ID" value="NZ_CP034086.1"/>
</dbReference>
<evidence type="ECO:0000313" key="1">
    <source>
        <dbReference type="EMBL" id="AZG75653.1"/>
    </source>
</evidence>
<dbReference type="KEGG" id="mros:EHO51_02240"/>
<reference evidence="1 2" key="1">
    <citation type="submission" date="2018-11" db="EMBL/GenBank/DDBJ databases">
        <title>Genome squencing of methanotrophic bacteria isolated from alkaline groundwater in Korea.</title>
        <authorList>
            <person name="Nguyen L.N."/>
        </authorList>
    </citation>
    <scope>NUCLEOTIDE SEQUENCE [LARGE SCALE GENOMIC DNA]</scope>
    <source>
        <strain evidence="1 2">GW6</strain>
    </source>
</reference>
<protein>
    <submittedName>
        <fullName evidence="1">Uncharacterized protein</fullName>
    </submittedName>
</protein>
<gene>
    <name evidence="1" type="ORF">EHO51_02240</name>
</gene>
<dbReference type="Proteomes" id="UP000273982">
    <property type="component" value="Chromosome"/>
</dbReference>